<dbReference type="HOGENOM" id="CLU_747305_0_0_11"/>
<evidence type="ECO:0000256" key="1">
    <source>
        <dbReference type="SAM" id="MobiDB-lite"/>
    </source>
</evidence>
<proteinExistence type="predicted"/>
<protein>
    <submittedName>
        <fullName evidence="2">Uncharacterized protein</fullName>
    </submittedName>
</protein>
<feature type="compositionally biased region" description="Basic residues" evidence="1">
    <location>
        <begin position="118"/>
        <end position="130"/>
    </location>
</feature>
<reference evidence="2 3" key="1">
    <citation type="journal article" date="2010" name="Cell Res.">
        <title>Complete genome sequence of the rifamycin SV-producing Amycolatopsis mediterranei U32 revealed its genetic characteristics in phylogeny and metabolism.</title>
        <authorList>
            <person name="Zhao W."/>
            <person name="Zhong Y."/>
            <person name="Yuan H."/>
            <person name="Wang J."/>
            <person name="Zheng H."/>
            <person name="Wang Y."/>
            <person name="Cen X."/>
            <person name="Xu F."/>
            <person name="Bai J."/>
            <person name="Han X."/>
            <person name="Lu G."/>
            <person name="Zhu Y."/>
            <person name="Shao Z."/>
            <person name="Yan H."/>
            <person name="Li C."/>
            <person name="Peng N."/>
            <person name="Zhang Z."/>
            <person name="Zhang Y."/>
            <person name="Lin W."/>
            <person name="Fan Y."/>
            <person name="Qin Z."/>
            <person name="Hu Y."/>
            <person name="Zhu B."/>
            <person name="Wang S."/>
            <person name="Ding X."/>
            <person name="Zhao G.P."/>
        </authorList>
    </citation>
    <scope>NUCLEOTIDE SEQUENCE [LARGE SCALE GENOMIC DNA]</scope>
    <source>
        <strain evidence="3">U-32</strain>
    </source>
</reference>
<accession>A0A0H3D8P7</accession>
<dbReference type="PATRIC" id="fig|749927.5.peg.5818"/>
<dbReference type="AlphaFoldDB" id="A0A0H3D8P7"/>
<dbReference type="KEGG" id="amd:AMED_5607"/>
<name>A0A0H3D8P7_AMYMU</name>
<feature type="region of interest" description="Disordered" evidence="1">
    <location>
        <begin position="110"/>
        <end position="142"/>
    </location>
</feature>
<dbReference type="EMBL" id="CP002000">
    <property type="protein sequence ID" value="ADJ47360.1"/>
    <property type="molecule type" value="Genomic_DNA"/>
</dbReference>
<dbReference type="Proteomes" id="UP000000328">
    <property type="component" value="Chromosome"/>
</dbReference>
<organism evidence="2 3">
    <name type="scientific">Amycolatopsis mediterranei (strain U-32)</name>
    <dbReference type="NCBI Taxonomy" id="749927"/>
    <lineage>
        <taxon>Bacteria</taxon>
        <taxon>Bacillati</taxon>
        <taxon>Actinomycetota</taxon>
        <taxon>Actinomycetes</taxon>
        <taxon>Pseudonocardiales</taxon>
        <taxon>Pseudonocardiaceae</taxon>
        <taxon>Amycolatopsis</taxon>
    </lineage>
</organism>
<evidence type="ECO:0000313" key="3">
    <source>
        <dbReference type="Proteomes" id="UP000000328"/>
    </source>
</evidence>
<dbReference type="eggNOG" id="COG3250">
    <property type="taxonomic scope" value="Bacteria"/>
</dbReference>
<evidence type="ECO:0000313" key="2">
    <source>
        <dbReference type="EMBL" id="ADJ47360.1"/>
    </source>
</evidence>
<sequence>MSDANGTFPLPQAVPSYPADATVTRSVTVSNDDLTGTAVDFAWSARLDNPTGAVIASGGATLSVPLGSRVVQPVSFTAPPAGSRVYLVLSTTEAGTAVFGDAGEYFTLGGSSTGPGRGRVRPSGHRRRAGRPMDGQQRTQPAMAADTGVSARGSSLHRADGAGVDRAAHLVHRARCYGTFHRPDWMRGAPDRAWNRDWPATGTGGCRRRRSSGGTRARAGRCRSAAAPGVAGARRRCRPRSLPCRLVVRDIRKPPAPLLGRWRIVGMSGWDRDAIDLVEPGFIEFARDGTGRLGFIAVTGWLDCRAIERDGLPGVEFSWEGVDEGDQVSGRGWAVLADDDTIKGQLYFHLGDESSFRAKRFTAADDLDEP</sequence>
<gene>
    <name evidence="2" type="ordered locus">AMED_5607</name>
</gene>
<dbReference type="OrthoDB" id="282152at2"/>